<protein>
    <recommendedName>
        <fullName evidence="4">Protease PrsW</fullName>
    </recommendedName>
</protein>
<dbReference type="PANTHER" id="PTHR36844:SF1">
    <property type="entry name" value="PROTEASE PRSW"/>
    <property type="match status" value="1"/>
</dbReference>
<gene>
    <name evidence="2" type="ORF">A3A10_00655</name>
</gene>
<keyword evidence="1" id="KW-1133">Transmembrane helix</keyword>
<sequence>MAFTLSSITSTDVFLAFVAGLLPALLWLWFWLKEDSHPEPRQVLILTFLAGMMMAVVALFLEQFALFAVNKTFKSFSPAFVSIFLLFVWATIEEIAKYKAAKSVALRLPSFDEPIDAIVYLITAALGFAALENTLFLLKVIGAQGMLVGFITGNLRFLGATLLHIITSSIVGASIAFSFFHREKIFHNVLGGLLLATALHTLFNYFIIKSGSANLFKIFIPLWFAVVVLIFIFEKIKGLKKNNN</sequence>
<dbReference type="Pfam" id="PF13367">
    <property type="entry name" value="PrsW-protease"/>
    <property type="match status" value="1"/>
</dbReference>
<organism evidence="2 3">
    <name type="scientific">Candidatus Tagabacteria bacterium RIFCSPLOWO2_01_FULL_42_9</name>
    <dbReference type="NCBI Taxonomy" id="1802296"/>
    <lineage>
        <taxon>Bacteria</taxon>
        <taxon>Candidatus Tagaibacteriota</taxon>
    </lineage>
</organism>
<dbReference type="Proteomes" id="UP000178116">
    <property type="component" value="Unassembled WGS sequence"/>
</dbReference>
<feature type="transmembrane region" description="Helical" evidence="1">
    <location>
        <begin position="157"/>
        <end position="177"/>
    </location>
</feature>
<accession>A0A1G2LW39</accession>
<feature type="transmembrane region" description="Helical" evidence="1">
    <location>
        <begin position="117"/>
        <end position="137"/>
    </location>
</feature>
<keyword evidence="1" id="KW-0472">Membrane</keyword>
<reference evidence="2 3" key="1">
    <citation type="journal article" date="2016" name="Nat. Commun.">
        <title>Thousands of microbial genomes shed light on interconnected biogeochemical processes in an aquifer system.</title>
        <authorList>
            <person name="Anantharaman K."/>
            <person name="Brown C.T."/>
            <person name="Hug L.A."/>
            <person name="Sharon I."/>
            <person name="Castelle C.J."/>
            <person name="Probst A.J."/>
            <person name="Thomas B.C."/>
            <person name="Singh A."/>
            <person name="Wilkins M.J."/>
            <person name="Karaoz U."/>
            <person name="Brodie E.L."/>
            <person name="Williams K.H."/>
            <person name="Hubbard S.S."/>
            <person name="Banfield J.F."/>
        </authorList>
    </citation>
    <scope>NUCLEOTIDE SEQUENCE [LARGE SCALE GENOMIC DNA]</scope>
</reference>
<feature type="transmembrane region" description="Helical" evidence="1">
    <location>
        <begin position="75"/>
        <end position="96"/>
    </location>
</feature>
<evidence type="ECO:0000313" key="3">
    <source>
        <dbReference type="Proteomes" id="UP000178116"/>
    </source>
</evidence>
<feature type="transmembrane region" description="Helical" evidence="1">
    <location>
        <begin position="189"/>
        <end position="208"/>
    </location>
</feature>
<dbReference type="InterPro" id="IPR026898">
    <property type="entry name" value="PrsW"/>
</dbReference>
<feature type="transmembrane region" description="Helical" evidence="1">
    <location>
        <begin position="13"/>
        <end position="32"/>
    </location>
</feature>
<dbReference type="AlphaFoldDB" id="A0A1G2LW39"/>
<dbReference type="EMBL" id="MHRA01000010">
    <property type="protein sequence ID" value="OHA15817.1"/>
    <property type="molecule type" value="Genomic_DNA"/>
</dbReference>
<evidence type="ECO:0008006" key="4">
    <source>
        <dbReference type="Google" id="ProtNLM"/>
    </source>
</evidence>
<dbReference type="PANTHER" id="PTHR36844">
    <property type="entry name" value="PROTEASE PRSW"/>
    <property type="match status" value="1"/>
</dbReference>
<feature type="transmembrane region" description="Helical" evidence="1">
    <location>
        <begin position="214"/>
        <end position="233"/>
    </location>
</feature>
<evidence type="ECO:0000256" key="1">
    <source>
        <dbReference type="SAM" id="Phobius"/>
    </source>
</evidence>
<comment type="caution">
    <text evidence="2">The sequence shown here is derived from an EMBL/GenBank/DDBJ whole genome shotgun (WGS) entry which is preliminary data.</text>
</comment>
<dbReference type="GO" id="GO:0008233">
    <property type="term" value="F:peptidase activity"/>
    <property type="evidence" value="ECO:0007669"/>
    <property type="project" value="InterPro"/>
</dbReference>
<proteinExistence type="predicted"/>
<feature type="transmembrane region" description="Helical" evidence="1">
    <location>
        <begin position="44"/>
        <end position="69"/>
    </location>
</feature>
<keyword evidence="1" id="KW-0812">Transmembrane</keyword>
<evidence type="ECO:0000313" key="2">
    <source>
        <dbReference type="EMBL" id="OHA15817.1"/>
    </source>
</evidence>
<name>A0A1G2LW39_9BACT</name>